<reference evidence="2" key="2">
    <citation type="journal article" date="2024" name="Toxins">
        <title>Genome Sequence Analysis of Native Xenorhabdus Strains Isolated from Entomopathogenic Nematodes in Argentina.</title>
        <authorList>
            <person name="Palma L."/>
            <person name="Frizzo L."/>
            <person name="Kaiser S."/>
            <person name="Berry C."/>
            <person name="Caballero P."/>
            <person name="Bode H.B."/>
            <person name="Del Valle E.E."/>
        </authorList>
    </citation>
    <scope>NUCLEOTIDE SEQUENCE</scope>
    <source>
        <strain evidence="2">M</strain>
    </source>
</reference>
<organism evidence="2">
    <name type="scientific">Xenorhabdus szentirmaii</name>
    <dbReference type="NCBI Taxonomy" id="290112"/>
    <lineage>
        <taxon>Bacteria</taxon>
        <taxon>Pseudomonadati</taxon>
        <taxon>Pseudomonadota</taxon>
        <taxon>Gammaproteobacteria</taxon>
        <taxon>Enterobacterales</taxon>
        <taxon>Morganellaceae</taxon>
        <taxon>Xenorhabdus</taxon>
    </lineage>
</organism>
<dbReference type="AlphaFoldDB" id="A0AAW3YSW8"/>
<sequence>MDNTALKLQDGWWKCGSTGIIHQWGVIDRVSDETRVYFPMLFSHACFNVQLTLSRISGGSDDNIVAKSLSTSGFTYYAHGGEAAAYWFATGY</sequence>
<gene>
    <name evidence="2" type="ORF">ID854_06520</name>
</gene>
<name>A0AAW3YSW8_9GAMM</name>
<protein>
    <recommendedName>
        <fullName evidence="1">Putative tail fiber protein gp53-like C-terminal domain-containing protein</fullName>
    </recommendedName>
</protein>
<accession>A0AAW3YSW8</accession>
<dbReference type="GeneID" id="97125835"/>
<dbReference type="Pfam" id="PF21882">
    <property type="entry name" value="Gp53-like_C"/>
    <property type="match status" value="1"/>
</dbReference>
<feature type="domain" description="Putative tail fiber protein gp53-like C-terminal" evidence="1">
    <location>
        <begin position="14"/>
        <end position="92"/>
    </location>
</feature>
<dbReference type="Gene3D" id="2.60.40.3940">
    <property type="match status" value="1"/>
</dbReference>
<dbReference type="RefSeq" id="WP_038240962.1">
    <property type="nucleotide sequence ID" value="NZ_CAWNPE010000001.1"/>
</dbReference>
<dbReference type="EMBL" id="JACXBF010000128">
    <property type="protein sequence ID" value="MBD2800121.1"/>
    <property type="molecule type" value="Genomic_DNA"/>
</dbReference>
<dbReference type="InterPro" id="IPR054075">
    <property type="entry name" value="Gp53-like_C"/>
</dbReference>
<proteinExistence type="predicted"/>
<dbReference type="Proteomes" id="UP001193920">
    <property type="component" value="Unassembled WGS sequence"/>
</dbReference>
<evidence type="ECO:0000259" key="1">
    <source>
        <dbReference type="Pfam" id="PF21882"/>
    </source>
</evidence>
<reference evidence="2" key="1">
    <citation type="submission" date="2020-09" db="EMBL/GenBank/DDBJ databases">
        <authorList>
            <person name="Palma L."/>
            <person name="Caballero P."/>
            <person name="Berry C."/>
            <person name="Del Valle E."/>
        </authorList>
    </citation>
    <scope>NUCLEOTIDE SEQUENCE</scope>
    <source>
        <strain evidence="2">M</strain>
    </source>
</reference>
<comment type="caution">
    <text evidence="2">The sequence shown here is derived from an EMBL/GenBank/DDBJ whole genome shotgun (WGS) entry which is preliminary data.</text>
</comment>
<evidence type="ECO:0000313" key="2">
    <source>
        <dbReference type="EMBL" id="MBD2800121.1"/>
    </source>
</evidence>